<comment type="caution">
    <text evidence="9">The sequence shown here is derived from an EMBL/GenBank/DDBJ whole genome shotgun (WGS) entry which is preliminary data.</text>
</comment>
<gene>
    <name evidence="9" type="ORF">GCM10022393_18550</name>
</gene>
<evidence type="ECO:0000259" key="7">
    <source>
        <dbReference type="Pfam" id="PF01709"/>
    </source>
</evidence>
<dbReference type="EMBL" id="BAABCW010000006">
    <property type="protein sequence ID" value="GAA3508182.1"/>
    <property type="molecule type" value="Genomic_DNA"/>
</dbReference>
<dbReference type="PANTHER" id="PTHR12532:SF6">
    <property type="entry name" value="TRANSCRIPTIONAL REGULATORY PROTEIN YEBC-RELATED"/>
    <property type="match status" value="1"/>
</dbReference>
<dbReference type="SUPFAM" id="SSF75625">
    <property type="entry name" value="YebC-like"/>
    <property type="match status" value="1"/>
</dbReference>
<dbReference type="Pfam" id="PF20772">
    <property type="entry name" value="TACO1_YebC_N"/>
    <property type="match status" value="1"/>
</dbReference>
<dbReference type="InterPro" id="IPR002876">
    <property type="entry name" value="Transcrip_reg_TACO1-like"/>
</dbReference>
<keyword evidence="5 6" id="KW-0804">Transcription</keyword>
<dbReference type="Gene3D" id="1.10.10.200">
    <property type="match status" value="1"/>
</dbReference>
<dbReference type="InterPro" id="IPR049083">
    <property type="entry name" value="TACO1_YebC_N"/>
</dbReference>
<dbReference type="HAMAP" id="MF_00693">
    <property type="entry name" value="Transcrip_reg_TACO1"/>
    <property type="match status" value="1"/>
</dbReference>
<dbReference type="InterPro" id="IPR048300">
    <property type="entry name" value="TACO1_YebC-like_2nd/3rd_dom"/>
</dbReference>
<dbReference type="Proteomes" id="UP001500459">
    <property type="component" value="Unassembled WGS sequence"/>
</dbReference>
<dbReference type="GO" id="GO:0003677">
    <property type="term" value="F:DNA binding"/>
    <property type="evidence" value="ECO:0007669"/>
    <property type="project" value="UniProtKB-KW"/>
</dbReference>
<comment type="similarity">
    <text evidence="1 6">Belongs to the TACO1 family.</text>
</comment>
<feature type="domain" description="TACO1/YebC-like second and third" evidence="7">
    <location>
        <begin position="79"/>
        <end position="234"/>
    </location>
</feature>
<evidence type="ECO:0000256" key="2">
    <source>
        <dbReference type="ARBA" id="ARBA00022490"/>
    </source>
</evidence>
<reference evidence="10" key="1">
    <citation type="journal article" date="2019" name="Int. J. Syst. Evol. Microbiol.">
        <title>The Global Catalogue of Microorganisms (GCM) 10K type strain sequencing project: providing services to taxonomists for standard genome sequencing and annotation.</title>
        <authorList>
            <consortium name="The Broad Institute Genomics Platform"/>
            <consortium name="The Broad Institute Genome Sequencing Center for Infectious Disease"/>
            <person name="Wu L."/>
            <person name="Ma J."/>
        </authorList>
    </citation>
    <scope>NUCLEOTIDE SEQUENCE [LARGE SCALE GENOMIC DNA]</scope>
    <source>
        <strain evidence="10">JCM 17106</strain>
    </source>
</reference>
<keyword evidence="3 6" id="KW-0805">Transcription regulation</keyword>
<dbReference type="RefSeq" id="WP_344926724.1">
    <property type="nucleotide sequence ID" value="NZ_BAABCW010000006.1"/>
</dbReference>
<evidence type="ECO:0000256" key="4">
    <source>
        <dbReference type="ARBA" id="ARBA00023125"/>
    </source>
</evidence>
<name>A0ABP6ULM0_9FLAO</name>
<dbReference type="InterPro" id="IPR017856">
    <property type="entry name" value="Integrase-like_N"/>
</dbReference>
<dbReference type="InterPro" id="IPR029072">
    <property type="entry name" value="YebC-like"/>
</dbReference>
<organism evidence="9 10">
    <name type="scientific">Aquimarina addita</name>
    <dbReference type="NCBI Taxonomy" id="870485"/>
    <lineage>
        <taxon>Bacteria</taxon>
        <taxon>Pseudomonadati</taxon>
        <taxon>Bacteroidota</taxon>
        <taxon>Flavobacteriia</taxon>
        <taxon>Flavobacteriales</taxon>
        <taxon>Flavobacteriaceae</taxon>
        <taxon>Aquimarina</taxon>
    </lineage>
</organism>
<evidence type="ECO:0000259" key="8">
    <source>
        <dbReference type="Pfam" id="PF20772"/>
    </source>
</evidence>
<feature type="domain" description="TACO1/YebC-like N-terminal" evidence="8">
    <location>
        <begin position="4"/>
        <end position="73"/>
    </location>
</feature>
<evidence type="ECO:0000256" key="1">
    <source>
        <dbReference type="ARBA" id="ARBA00008724"/>
    </source>
</evidence>
<dbReference type="InterPro" id="IPR026564">
    <property type="entry name" value="Transcrip_reg_TACO1-like_dom3"/>
</dbReference>
<dbReference type="NCBIfam" id="NF001030">
    <property type="entry name" value="PRK00110.1"/>
    <property type="match status" value="1"/>
</dbReference>
<protein>
    <recommendedName>
        <fullName evidence="6">Probable transcriptional regulatory protein GCM10022393_18550</fullName>
    </recommendedName>
</protein>
<dbReference type="PANTHER" id="PTHR12532">
    <property type="entry name" value="TRANSLATIONAL ACTIVATOR OF CYTOCHROME C OXIDASE 1"/>
    <property type="match status" value="1"/>
</dbReference>
<dbReference type="NCBIfam" id="TIGR01033">
    <property type="entry name" value="YebC/PmpR family DNA-binding transcriptional regulator"/>
    <property type="match status" value="1"/>
</dbReference>
<keyword evidence="10" id="KW-1185">Reference proteome</keyword>
<evidence type="ECO:0000313" key="9">
    <source>
        <dbReference type="EMBL" id="GAA3508182.1"/>
    </source>
</evidence>
<keyword evidence="2 6" id="KW-0963">Cytoplasm</keyword>
<evidence type="ECO:0000256" key="3">
    <source>
        <dbReference type="ARBA" id="ARBA00023015"/>
    </source>
</evidence>
<sequence>MGRAFEFRKARKMKRWSAMSKAFTRIGKDIVMAVKEGGPDPDSNSRLRAVIQNAKSVNMPKDNVERAIKKASDKDQSDYKEVLFEGYAPHGIAILVETATDNNNRTVANVRSYFNKCDGNLGTSGSVEFMFDHTCNFRINSEGLDPEELELEFIDFGAEEVFKDEDGILIYAPFGSFGAIQKELESREIEILSSGFERIPQVTKKLTPDQAADVEKLLEKIEEDDDVQNVYHTMEESTAE</sequence>
<accession>A0ABP6ULM0</accession>
<dbReference type="NCBIfam" id="NF009044">
    <property type="entry name" value="PRK12378.1"/>
    <property type="match status" value="1"/>
</dbReference>
<dbReference type="Pfam" id="PF01709">
    <property type="entry name" value="Transcrip_reg"/>
    <property type="match status" value="1"/>
</dbReference>
<comment type="subcellular location">
    <subcellularLocation>
        <location evidence="6">Cytoplasm</location>
    </subcellularLocation>
</comment>
<proteinExistence type="inferred from homology"/>
<evidence type="ECO:0000313" key="10">
    <source>
        <dbReference type="Proteomes" id="UP001500459"/>
    </source>
</evidence>
<evidence type="ECO:0000256" key="5">
    <source>
        <dbReference type="ARBA" id="ARBA00023163"/>
    </source>
</evidence>
<evidence type="ECO:0000256" key="6">
    <source>
        <dbReference type="HAMAP-Rule" id="MF_00693"/>
    </source>
</evidence>
<keyword evidence="4 6" id="KW-0238">DNA-binding</keyword>
<dbReference type="Gene3D" id="3.30.70.980">
    <property type="match status" value="2"/>
</dbReference>